<evidence type="ECO:0000313" key="1">
    <source>
        <dbReference type="EMBL" id="QOP43567.1"/>
    </source>
</evidence>
<sequence>MTANEKYEVITYEENIVFNFTLPEDGKENQLSKEVTLVWDDVLEKFLETFTQEKSYTIHLFKHEKEKNRFIENIENVTEEIIDQIDEEISQKMKFGFDYTSPTYED</sequence>
<name>A0A7M1B1B5_9BACT</name>
<dbReference type="EMBL" id="CP041235">
    <property type="protein sequence ID" value="QOP43567.1"/>
    <property type="molecule type" value="Genomic_DNA"/>
</dbReference>
<dbReference type="KEGG" id="ssei:FJR45_06210"/>
<dbReference type="AlphaFoldDB" id="A0A7M1B1B5"/>
<evidence type="ECO:0000313" key="2">
    <source>
        <dbReference type="Proteomes" id="UP000593719"/>
    </source>
</evidence>
<proteinExistence type="predicted"/>
<reference evidence="1 2" key="1">
    <citation type="submission" date="2019-06" db="EMBL/GenBank/DDBJ databases">
        <title>Sulfurimonas gotlandica sp. nov., a chemoautotrophic and psychrotolerant epsilonproteobacterium isolated from a pelagic redoxcline, and an emended description of the genus Sulfurimonas.</title>
        <authorList>
            <person name="Wang S."/>
            <person name="Jiang L."/>
            <person name="Shao Z."/>
        </authorList>
    </citation>
    <scope>NUCLEOTIDE SEQUENCE [LARGE SCALE GENOMIC DNA]</scope>
    <source>
        <strain evidence="1 2">S2-6</strain>
    </source>
</reference>
<keyword evidence="2" id="KW-1185">Reference proteome</keyword>
<gene>
    <name evidence="1" type="ORF">FJR45_06210</name>
</gene>
<dbReference type="RefSeq" id="WP_193151846.1">
    <property type="nucleotide sequence ID" value="NZ_CP041235.1"/>
</dbReference>
<dbReference type="Proteomes" id="UP000593719">
    <property type="component" value="Chromosome"/>
</dbReference>
<protein>
    <submittedName>
        <fullName evidence="1">Uncharacterized protein</fullName>
    </submittedName>
</protein>
<accession>A0A7M1B1B5</accession>
<organism evidence="1 2">
    <name type="scientific">Sulfurimonas sediminis</name>
    <dbReference type="NCBI Taxonomy" id="2590020"/>
    <lineage>
        <taxon>Bacteria</taxon>
        <taxon>Pseudomonadati</taxon>
        <taxon>Campylobacterota</taxon>
        <taxon>Epsilonproteobacteria</taxon>
        <taxon>Campylobacterales</taxon>
        <taxon>Sulfurimonadaceae</taxon>
        <taxon>Sulfurimonas</taxon>
    </lineage>
</organism>